<evidence type="ECO:0000313" key="2">
    <source>
        <dbReference type="Proteomes" id="UP000789405"/>
    </source>
</evidence>
<reference evidence="1" key="1">
    <citation type="submission" date="2021-06" db="EMBL/GenBank/DDBJ databases">
        <authorList>
            <person name="Kallberg Y."/>
            <person name="Tangrot J."/>
            <person name="Rosling A."/>
        </authorList>
    </citation>
    <scope>NUCLEOTIDE SEQUENCE</scope>
    <source>
        <strain evidence="1">MA453B</strain>
    </source>
</reference>
<comment type="caution">
    <text evidence="1">The sequence shown here is derived from an EMBL/GenBank/DDBJ whole genome shotgun (WGS) entry which is preliminary data.</text>
</comment>
<gene>
    <name evidence="1" type="ORF">DERYTH_LOCUS15464</name>
</gene>
<protein>
    <submittedName>
        <fullName evidence="1">14744_t:CDS:1</fullName>
    </submittedName>
</protein>
<dbReference type="Proteomes" id="UP000789405">
    <property type="component" value="Unassembled WGS sequence"/>
</dbReference>
<feature type="non-terminal residue" evidence="1">
    <location>
        <position position="53"/>
    </location>
</feature>
<sequence>MMMRINWIETGRRPFHAVLNPGDVCIHPCNNNDKKVALMIPEDQCKQQNIKDN</sequence>
<accession>A0A9N9IFN2</accession>
<name>A0A9N9IFN2_9GLOM</name>
<proteinExistence type="predicted"/>
<organism evidence="1 2">
    <name type="scientific">Dentiscutata erythropus</name>
    <dbReference type="NCBI Taxonomy" id="1348616"/>
    <lineage>
        <taxon>Eukaryota</taxon>
        <taxon>Fungi</taxon>
        <taxon>Fungi incertae sedis</taxon>
        <taxon>Mucoromycota</taxon>
        <taxon>Glomeromycotina</taxon>
        <taxon>Glomeromycetes</taxon>
        <taxon>Diversisporales</taxon>
        <taxon>Gigasporaceae</taxon>
        <taxon>Dentiscutata</taxon>
    </lineage>
</organism>
<dbReference type="AlphaFoldDB" id="A0A9N9IFN2"/>
<evidence type="ECO:0000313" key="1">
    <source>
        <dbReference type="EMBL" id="CAG8734968.1"/>
    </source>
</evidence>
<dbReference type="EMBL" id="CAJVPY010012560">
    <property type="protein sequence ID" value="CAG8734968.1"/>
    <property type="molecule type" value="Genomic_DNA"/>
</dbReference>
<keyword evidence="2" id="KW-1185">Reference proteome</keyword>